<gene>
    <name evidence="4" type="ORF">SAMN02745207_03458</name>
</gene>
<reference evidence="4 5" key="1">
    <citation type="submission" date="2016-11" db="EMBL/GenBank/DDBJ databases">
        <authorList>
            <person name="Jaros S."/>
            <person name="Januszkiewicz K."/>
            <person name="Wedrychowicz H."/>
        </authorList>
    </citation>
    <scope>NUCLEOTIDE SEQUENCE [LARGE SCALE GENOMIC DNA]</scope>
    <source>
        <strain evidence="4 5">DSM 8605</strain>
    </source>
</reference>
<keyword evidence="4" id="KW-0238">DNA-binding</keyword>
<dbReference type="InterPro" id="IPR036751">
    <property type="entry name" value="SpoVG_sf"/>
</dbReference>
<dbReference type="SUPFAM" id="SSF53271">
    <property type="entry name" value="PRTase-like"/>
    <property type="match status" value="1"/>
</dbReference>
<sequence>MKIRRMDGIDKMKAVASVNFEDEFVVHDIKVIEGKNGLFVVMPSKKISKDKFVDVAHPLKSTTRIKLQQAVIEAYHNCLKEEDDQYLEERMDSEFKFEKDFCRTNKFSELHKVIMEEKNDLEITVDEMEMLHNKEDDFKEILEENYDVKEIIQENEQIKKIEDISINKNYKILIQDKLSEENRILPGNDLFIDDLILDREFNDYICNDFYDKFKNLTLDFILAVDDINCILAYEVARRLGIKLILVQKGKEQNKGPIISVKYFSDKTQTLETLSLQKNNSIENKCGLFLNMDIKDSGLIDGVKNILQQFHSELKEIGTIIDYSFSHKEITTSIYSLFKYGGIDSNELPVIY</sequence>
<keyword evidence="1" id="KW-0132">Cell division</keyword>
<accession>A0A1M5X8Y1</accession>
<keyword evidence="3" id="KW-0131">Cell cycle</keyword>
<evidence type="ECO:0000256" key="2">
    <source>
        <dbReference type="ARBA" id="ARBA00023210"/>
    </source>
</evidence>
<organism evidence="4 5">
    <name type="scientific">Clostridium grantii DSM 8605</name>
    <dbReference type="NCBI Taxonomy" id="1121316"/>
    <lineage>
        <taxon>Bacteria</taxon>
        <taxon>Bacillati</taxon>
        <taxon>Bacillota</taxon>
        <taxon>Clostridia</taxon>
        <taxon>Eubacteriales</taxon>
        <taxon>Clostridiaceae</taxon>
        <taxon>Clostridium</taxon>
    </lineage>
</organism>
<dbReference type="STRING" id="1121316.SAMN02745207_03458"/>
<dbReference type="GO" id="GO:0030435">
    <property type="term" value="P:sporulation resulting in formation of a cellular spore"/>
    <property type="evidence" value="ECO:0007669"/>
    <property type="project" value="InterPro"/>
</dbReference>
<evidence type="ECO:0000256" key="1">
    <source>
        <dbReference type="ARBA" id="ARBA00022618"/>
    </source>
</evidence>
<dbReference type="GO" id="GO:0003677">
    <property type="term" value="F:DNA binding"/>
    <property type="evidence" value="ECO:0007669"/>
    <property type="project" value="UniProtKB-KW"/>
</dbReference>
<dbReference type="Gene3D" id="3.30.1120.40">
    <property type="entry name" value="Stage V sporulation protein G"/>
    <property type="match status" value="1"/>
</dbReference>
<dbReference type="PANTHER" id="PTHR38429:SF1">
    <property type="entry name" value="SEPTATION PROTEIN SPOVG-RELATED"/>
    <property type="match status" value="1"/>
</dbReference>
<dbReference type="SUPFAM" id="SSF160537">
    <property type="entry name" value="SpoVG-like"/>
    <property type="match status" value="1"/>
</dbReference>
<protein>
    <submittedName>
        <fullName evidence="4">DNA-binding protein SpoVG, cell septation regulator</fullName>
    </submittedName>
</protein>
<name>A0A1M5X8Y1_9CLOT</name>
<dbReference type="EMBL" id="FQXM01000025">
    <property type="protein sequence ID" value="SHH96226.1"/>
    <property type="molecule type" value="Genomic_DNA"/>
</dbReference>
<proteinExistence type="predicted"/>
<keyword evidence="5" id="KW-1185">Reference proteome</keyword>
<dbReference type="InterPro" id="IPR029057">
    <property type="entry name" value="PRTase-like"/>
</dbReference>
<dbReference type="InterPro" id="IPR007170">
    <property type="entry name" value="SpoVG"/>
</dbReference>
<dbReference type="GO" id="GO:0000917">
    <property type="term" value="P:division septum assembly"/>
    <property type="evidence" value="ECO:0007669"/>
    <property type="project" value="UniProtKB-KW"/>
</dbReference>
<dbReference type="AlphaFoldDB" id="A0A1M5X8Y1"/>
<evidence type="ECO:0000313" key="5">
    <source>
        <dbReference type="Proteomes" id="UP000184447"/>
    </source>
</evidence>
<keyword evidence="2" id="KW-0717">Septation</keyword>
<evidence type="ECO:0000256" key="3">
    <source>
        <dbReference type="ARBA" id="ARBA00023306"/>
    </source>
</evidence>
<dbReference type="PANTHER" id="PTHR38429">
    <property type="entry name" value="SEPTATION PROTEIN SPOVG-RELATED"/>
    <property type="match status" value="1"/>
</dbReference>
<dbReference type="Gene3D" id="3.40.50.2020">
    <property type="match status" value="1"/>
</dbReference>
<dbReference type="Pfam" id="PF04026">
    <property type="entry name" value="SpoVG"/>
    <property type="match status" value="1"/>
</dbReference>
<evidence type="ECO:0000313" key="4">
    <source>
        <dbReference type="EMBL" id="SHH96226.1"/>
    </source>
</evidence>
<dbReference type="Proteomes" id="UP000184447">
    <property type="component" value="Unassembled WGS sequence"/>
</dbReference>